<keyword evidence="1" id="KW-0732">Signal</keyword>
<keyword evidence="3" id="KW-1015">Disulfide bond</keyword>
<dbReference type="InterPro" id="IPR002350">
    <property type="entry name" value="Kazal_dom"/>
</dbReference>
<dbReference type="InterPro" id="IPR003645">
    <property type="entry name" value="Fol_N"/>
</dbReference>
<organism evidence="8 9">
    <name type="scientific">Ficedula albicollis</name>
    <name type="common">Collared flycatcher</name>
    <name type="synonym">Muscicapa albicollis</name>
    <dbReference type="NCBI Taxonomy" id="59894"/>
    <lineage>
        <taxon>Eukaryota</taxon>
        <taxon>Metazoa</taxon>
        <taxon>Chordata</taxon>
        <taxon>Craniata</taxon>
        <taxon>Vertebrata</taxon>
        <taxon>Euteleostomi</taxon>
        <taxon>Archelosauria</taxon>
        <taxon>Archosauria</taxon>
        <taxon>Dinosauria</taxon>
        <taxon>Saurischia</taxon>
        <taxon>Theropoda</taxon>
        <taxon>Coelurosauria</taxon>
        <taxon>Aves</taxon>
        <taxon>Neognathae</taxon>
        <taxon>Neoaves</taxon>
        <taxon>Telluraves</taxon>
        <taxon>Australaves</taxon>
        <taxon>Passeriformes</taxon>
        <taxon>Muscicapidae</taxon>
        <taxon>Ficedula</taxon>
    </lineage>
</organism>
<dbReference type="SUPFAM" id="SSF57581">
    <property type="entry name" value="TB module/8-cys domain"/>
    <property type="match status" value="1"/>
</dbReference>
<dbReference type="Ensembl" id="ENSFALT00000025154.1">
    <property type="protein sequence ID" value="ENSFALP00000019290.1"/>
    <property type="gene ID" value="ENSFALG00000013916.2"/>
</dbReference>
<dbReference type="InterPro" id="IPR050653">
    <property type="entry name" value="Prot_Inhib_GrowthFact_Antg"/>
</dbReference>
<dbReference type="PROSITE" id="PS51364">
    <property type="entry name" value="TB"/>
    <property type="match status" value="1"/>
</dbReference>
<dbReference type="Gene3D" id="3.90.290.10">
    <property type="entry name" value="TGF-beta binding (TB) domain"/>
    <property type="match status" value="1"/>
</dbReference>
<reference evidence="8" key="2">
    <citation type="submission" date="2025-08" db="UniProtKB">
        <authorList>
            <consortium name="Ensembl"/>
        </authorList>
    </citation>
    <scope>IDENTIFICATION</scope>
</reference>
<dbReference type="AlphaFoldDB" id="A0A803V984"/>
<dbReference type="SUPFAM" id="SSF100895">
    <property type="entry name" value="Kazal-type serine protease inhibitors"/>
    <property type="match status" value="2"/>
</dbReference>
<dbReference type="Proteomes" id="UP000016665">
    <property type="component" value="Chromosome 28"/>
</dbReference>
<evidence type="ECO:0000259" key="6">
    <source>
        <dbReference type="PROSITE" id="PS51364"/>
    </source>
</evidence>
<dbReference type="GO" id="GO:0048185">
    <property type="term" value="F:activin binding"/>
    <property type="evidence" value="ECO:0007669"/>
    <property type="project" value="TreeGrafter"/>
</dbReference>
<feature type="region of interest" description="Disordered" evidence="5">
    <location>
        <begin position="384"/>
        <end position="405"/>
    </location>
</feature>
<dbReference type="GeneTree" id="ENSGT00940000161332"/>
<dbReference type="FunFam" id="3.90.290.10:FF:000021">
    <property type="entry name" value="follistatin-related protein 3"/>
    <property type="match status" value="1"/>
</dbReference>
<evidence type="ECO:0000256" key="2">
    <source>
        <dbReference type="ARBA" id="ARBA00022737"/>
    </source>
</evidence>
<dbReference type="InterPro" id="IPR017878">
    <property type="entry name" value="TB_dom"/>
</dbReference>
<evidence type="ECO:0000256" key="1">
    <source>
        <dbReference type="ARBA" id="ARBA00022729"/>
    </source>
</evidence>
<evidence type="ECO:0000313" key="9">
    <source>
        <dbReference type="Proteomes" id="UP000016665"/>
    </source>
</evidence>
<feature type="domain" description="TB" evidence="6">
    <location>
        <begin position="173"/>
        <end position="232"/>
    </location>
</feature>
<dbReference type="GO" id="GO:0030510">
    <property type="term" value="P:regulation of BMP signaling pathway"/>
    <property type="evidence" value="ECO:0007669"/>
    <property type="project" value="TreeGrafter"/>
</dbReference>
<reference evidence="8" key="3">
    <citation type="submission" date="2025-09" db="UniProtKB">
        <authorList>
            <consortium name="Ensembl"/>
        </authorList>
    </citation>
    <scope>IDENTIFICATION</scope>
</reference>
<keyword evidence="2" id="KW-0677">Repeat</keyword>
<dbReference type="PANTHER" id="PTHR10913">
    <property type="entry name" value="FOLLISTATIN-RELATED"/>
    <property type="match status" value="1"/>
</dbReference>
<dbReference type="SMART" id="SM00280">
    <property type="entry name" value="KAZAL"/>
    <property type="match status" value="2"/>
</dbReference>
<name>A0A803V984_FICAL</name>
<gene>
    <name evidence="8" type="primary">FSTL3</name>
</gene>
<dbReference type="GO" id="GO:0032926">
    <property type="term" value="P:negative regulation of activin receptor signaling pathway"/>
    <property type="evidence" value="ECO:0007669"/>
    <property type="project" value="TreeGrafter"/>
</dbReference>
<dbReference type="GO" id="GO:0030154">
    <property type="term" value="P:cell differentiation"/>
    <property type="evidence" value="ECO:0007669"/>
    <property type="project" value="TreeGrafter"/>
</dbReference>
<dbReference type="FunFam" id="3.30.60.30:FF:000028">
    <property type="entry name" value="Follistatin-related protein 3"/>
    <property type="match status" value="1"/>
</dbReference>
<accession>A0A803V984</accession>
<evidence type="ECO:0000256" key="3">
    <source>
        <dbReference type="ARBA" id="ARBA00023157"/>
    </source>
</evidence>
<dbReference type="Gene3D" id="3.30.60.30">
    <property type="match status" value="2"/>
</dbReference>
<evidence type="ECO:0000256" key="4">
    <source>
        <dbReference type="ARBA" id="ARBA00023180"/>
    </source>
</evidence>
<dbReference type="PANTHER" id="PTHR10913:SF16">
    <property type="entry name" value="FOLLISTATIN-RELATED PROTEIN 3"/>
    <property type="match status" value="1"/>
</dbReference>
<evidence type="ECO:0000313" key="8">
    <source>
        <dbReference type="Ensembl" id="ENSFALP00000019290.1"/>
    </source>
</evidence>
<feature type="domain" description="Kazal-like" evidence="7">
    <location>
        <begin position="330"/>
        <end position="382"/>
    </location>
</feature>
<dbReference type="SMART" id="SM00274">
    <property type="entry name" value="FOLN"/>
    <property type="match status" value="2"/>
</dbReference>
<dbReference type="InterPro" id="IPR036058">
    <property type="entry name" value="Kazal_dom_sf"/>
</dbReference>
<keyword evidence="9" id="KW-1185">Reference proteome</keyword>
<dbReference type="Pfam" id="PF21333">
    <property type="entry name" value="FST_N"/>
    <property type="match status" value="1"/>
</dbReference>
<sequence length="428" mass="45371">MPGDPALAAATHWPHSVCCSGLGPLSVGPGRNWAEMQAGRIGQGRGKLQAEILAGRLGISQSITGSAGITDPSLWSKCCIWSMLAEKGWQQRWGGHEGTELPRQGPLGMPALGRLLFHRSQHRASVGSPTCPSTGVIQCLCPKAVQAQPESHCPSQGSWHSRDPSPSALSTGGICWLQQGKEAKCTMILKTGVTWEECCANGNVDVAWSNYTYPGNKISLLGFLGLVTCHPCKESCEGVVCGPDKVCKMKHGRPQCACAPDCSSLPRKLQVCGSDGYTYRDECDLLTAKCRDHPDLEVMYQGKCKKSCSSVVCPGTHTCVVDQTGSAHCVMCRTAPCPEPTSLDHALCGNNNVTYPSACHLRRATCHRGRSIGVRHYGSCSGEQGGAGGSGHGPPAPAHPSHLSHHSSLFPAAAKFSSETDSVEENYV</sequence>
<proteinExistence type="predicted"/>
<keyword evidence="4" id="KW-0325">Glycoprotein</keyword>
<dbReference type="GO" id="GO:0005615">
    <property type="term" value="C:extracellular space"/>
    <property type="evidence" value="ECO:0007669"/>
    <property type="project" value="TreeGrafter"/>
</dbReference>
<evidence type="ECO:0000256" key="5">
    <source>
        <dbReference type="SAM" id="MobiDB-lite"/>
    </source>
</evidence>
<dbReference type="PROSITE" id="PS51465">
    <property type="entry name" value="KAZAL_2"/>
    <property type="match status" value="2"/>
</dbReference>
<feature type="domain" description="Kazal-like" evidence="7">
    <location>
        <begin position="242"/>
        <end position="306"/>
    </location>
</feature>
<protein>
    <submittedName>
        <fullName evidence="8">Follistatin like 3</fullName>
    </submittedName>
</protein>
<dbReference type="CDD" id="cd00104">
    <property type="entry name" value="KAZAL_FS"/>
    <property type="match status" value="2"/>
</dbReference>
<dbReference type="Pfam" id="PF07648">
    <property type="entry name" value="Kazal_2"/>
    <property type="match status" value="2"/>
</dbReference>
<evidence type="ECO:0000259" key="7">
    <source>
        <dbReference type="PROSITE" id="PS51465"/>
    </source>
</evidence>
<dbReference type="InterPro" id="IPR036773">
    <property type="entry name" value="TB_dom_sf"/>
</dbReference>
<reference evidence="8 9" key="1">
    <citation type="journal article" date="2012" name="Nature">
        <title>The genomic landscape of species divergence in Ficedula flycatchers.</title>
        <authorList>
            <person name="Ellegren H."/>
            <person name="Smeds L."/>
            <person name="Burri R."/>
            <person name="Olason P.I."/>
            <person name="Backstrom N."/>
            <person name="Kawakami T."/>
            <person name="Kunstner A."/>
            <person name="Makinen H."/>
            <person name="Nadachowska-Brzyska K."/>
            <person name="Qvarnstrom A."/>
            <person name="Uebbing S."/>
            <person name="Wolf J.B."/>
        </authorList>
    </citation>
    <scope>NUCLEOTIDE SEQUENCE [LARGE SCALE GENOMIC DNA]</scope>
</reference>